<proteinExistence type="predicted"/>
<evidence type="ECO:0000313" key="3">
    <source>
        <dbReference type="Proteomes" id="UP001372834"/>
    </source>
</evidence>
<gene>
    <name evidence="2" type="ORF">RUM43_002404</name>
</gene>
<reference evidence="2 3" key="1">
    <citation type="submission" date="2023-10" db="EMBL/GenBank/DDBJ databases">
        <title>Genomes of two closely related lineages of the louse Polyplax serrata with different host specificities.</title>
        <authorList>
            <person name="Martinu J."/>
            <person name="Tarabai H."/>
            <person name="Stefka J."/>
            <person name="Hypsa V."/>
        </authorList>
    </citation>
    <scope>NUCLEOTIDE SEQUENCE [LARGE SCALE GENOMIC DNA]</scope>
    <source>
        <strain evidence="2">HR10_N</strain>
    </source>
</reference>
<dbReference type="AlphaFoldDB" id="A0AAN8NTB6"/>
<accession>A0AAN8NTB6</accession>
<sequence>MPVQTLDLWELSVGSPEGVDLGAVGSENLVQKEEKALALSVSEMHQISNGNMFCRHCTTTTTGFSGRDVAQSENLHFDGVRSADRNRSSSGQTLPFGVRSQAGVTCSLGTPGSCDTSRKKGWKYQNPRLNDGVQ</sequence>
<comment type="caution">
    <text evidence="2">The sequence shown here is derived from an EMBL/GenBank/DDBJ whole genome shotgun (WGS) entry which is preliminary data.</text>
</comment>
<dbReference type="EMBL" id="JAWJWE010000036">
    <property type="protein sequence ID" value="KAK6628589.1"/>
    <property type="molecule type" value="Genomic_DNA"/>
</dbReference>
<name>A0AAN8NTB6_POLSC</name>
<evidence type="ECO:0000256" key="1">
    <source>
        <dbReference type="SAM" id="MobiDB-lite"/>
    </source>
</evidence>
<protein>
    <submittedName>
        <fullName evidence="2">Uncharacterized protein</fullName>
    </submittedName>
</protein>
<dbReference type="Proteomes" id="UP001372834">
    <property type="component" value="Unassembled WGS sequence"/>
</dbReference>
<organism evidence="2 3">
    <name type="scientific">Polyplax serrata</name>
    <name type="common">Common mouse louse</name>
    <dbReference type="NCBI Taxonomy" id="468196"/>
    <lineage>
        <taxon>Eukaryota</taxon>
        <taxon>Metazoa</taxon>
        <taxon>Ecdysozoa</taxon>
        <taxon>Arthropoda</taxon>
        <taxon>Hexapoda</taxon>
        <taxon>Insecta</taxon>
        <taxon>Pterygota</taxon>
        <taxon>Neoptera</taxon>
        <taxon>Paraneoptera</taxon>
        <taxon>Psocodea</taxon>
        <taxon>Troctomorpha</taxon>
        <taxon>Phthiraptera</taxon>
        <taxon>Anoplura</taxon>
        <taxon>Polyplacidae</taxon>
        <taxon>Polyplax</taxon>
    </lineage>
</organism>
<evidence type="ECO:0000313" key="2">
    <source>
        <dbReference type="EMBL" id="KAK6628589.1"/>
    </source>
</evidence>
<feature type="region of interest" description="Disordered" evidence="1">
    <location>
        <begin position="109"/>
        <end position="134"/>
    </location>
</feature>